<dbReference type="EMBL" id="AMRK01000005">
    <property type="protein sequence ID" value="EKE71105.1"/>
    <property type="molecule type" value="Genomic_DNA"/>
</dbReference>
<dbReference type="PATRIC" id="fig|1208323.3.peg.2090"/>
<sequence>MFWVRAVGLVLGGQVAQAEQANTIIVMDGSGSMWGQIDGRPKLEIARQTLAEVLVDFPPERGLGLLAYGHRRKGDCSDIELLVAPTPGTASELLSRANTMRFLGKTPLTEAVRRAALDLRSTEDAATVILITDGLETCAGDPCALGRELEQSGVDFTAHVVGFGLQGAETAALECLALETGGRYFDAGDARGLRDALNQTLTPREVQQAEAALPPAQPATLDAPEIAGRAMQIEVRWSGPAREGDYIDIVPFDGAGTHAFDATPVVADSDTVMLTMPANLGDYVLRYVQPLSEEEQAMIADGTRERTLALRNISVVDIDNFLRAPDVAGQGAMVSVDWAGPKGFLGLYHASQTNLDAWLAGMSLVESSPVEMQMPLDEGDYTLRYIVEGSGYSSAELAVENITVTAAQISFLAPDRVRPGVDFTLIWSGPGGPRDWIDLVDPGTDGLYSGDGYSEYSYTYLRNSTEDRAITLTAPDVPGTYELRYIAEFPPSGRDDTSERALLFRQGLTVAADALDWSPDIRETVAATAMPVADEVALPASPEGDAATSGFDDVAIGDDLGYLCEEQLGCLIEDRKTGVSFFLRPGWGTDFPYRDGPEAPVRINFFDTASEARLSLNAPPEVTEGTLCLPSTMGPVCNLTPDEPAALLGATLLLQTIQPLN</sequence>
<keyword evidence="3" id="KW-1185">Reference proteome</keyword>
<dbReference type="Gene3D" id="3.40.50.410">
    <property type="entry name" value="von Willebrand factor, type A domain"/>
    <property type="match status" value="1"/>
</dbReference>
<proteinExistence type="predicted"/>
<dbReference type="AlphaFoldDB" id="K2K0X0"/>
<evidence type="ECO:0000259" key="1">
    <source>
        <dbReference type="PROSITE" id="PS50234"/>
    </source>
</evidence>
<reference evidence="2 3" key="1">
    <citation type="submission" date="2012-09" db="EMBL/GenBank/DDBJ databases">
        <title>Celeribacter baekdonensis B30 Genome Sequencing.</title>
        <authorList>
            <person name="Wang W."/>
        </authorList>
    </citation>
    <scope>NUCLEOTIDE SEQUENCE [LARGE SCALE GENOMIC DNA]</scope>
    <source>
        <strain evidence="2 3">B30</strain>
    </source>
</reference>
<name>K2K0X0_9RHOB</name>
<dbReference type="SUPFAM" id="SSF53300">
    <property type="entry name" value="vWA-like"/>
    <property type="match status" value="1"/>
</dbReference>
<dbReference type="Pfam" id="PF13519">
    <property type="entry name" value="VWA_2"/>
    <property type="match status" value="1"/>
</dbReference>
<dbReference type="PROSITE" id="PS50234">
    <property type="entry name" value="VWFA"/>
    <property type="match status" value="1"/>
</dbReference>
<dbReference type="eggNOG" id="COG3209">
    <property type="taxonomic scope" value="Bacteria"/>
</dbReference>
<dbReference type="Proteomes" id="UP000006762">
    <property type="component" value="Unassembled WGS sequence"/>
</dbReference>
<comment type="caution">
    <text evidence="2">The sequence shown here is derived from an EMBL/GenBank/DDBJ whole genome shotgun (WGS) entry which is preliminary data.</text>
</comment>
<dbReference type="STRING" id="1208323.B30_10090"/>
<dbReference type="SMART" id="SM00327">
    <property type="entry name" value="VWA"/>
    <property type="match status" value="1"/>
</dbReference>
<dbReference type="InterPro" id="IPR036465">
    <property type="entry name" value="vWFA_dom_sf"/>
</dbReference>
<organism evidence="2 3">
    <name type="scientific">Celeribacter baekdonensis B30</name>
    <dbReference type="NCBI Taxonomy" id="1208323"/>
    <lineage>
        <taxon>Bacteria</taxon>
        <taxon>Pseudomonadati</taxon>
        <taxon>Pseudomonadota</taxon>
        <taxon>Alphaproteobacteria</taxon>
        <taxon>Rhodobacterales</taxon>
        <taxon>Roseobacteraceae</taxon>
        <taxon>Celeribacter</taxon>
    </lineage>
</organism>
<protein>
    <submittedName>
        <fullName evidence="2">von Willebrand factor, type A</fullName>
    </submittedName>
</protein>
<evidence type="ECO:0000313" key="2">
    <source>
        <dbReference type="EMBL" id="EKE71105.1"/>
    </source>
</evidence>
<accession>K2K0X0</accession>
<dbReference type="eggNOG" id="COG2304">
    <property type="taxonomic scope" value="Bacteria"/>
</dbReference>
<dbReference type="InterPro" id="IPR002035">
    <property type="entry name" value="VWF_A"/>
</dbReference>
<feature type="domain" description="VWFA" evidence="1">
    <location>
        <begin position="22"/>
        <end position="201"/>
    </location>
</feature>
<gene>
    <name evidence="2" type="ORF">B30_10090</name>
</gene>
<evidence type="ECO:0000313" key="3">
    <source>
        <dbReference type="Proteomes" id="UP000006762"/>
    </source>
</evidence>